<dbReference type="InterPro" id="IPR021927">
    <property type="entry name" value="DUF3540"/>
</dbReference>
<accession>A0A1L4BTN3</accession>
<name>A0A1L4BTN3_9GAMM</name>
<reference evidence="1 2" key="1">
    <citation type="journal article" date="2016" name="Appl. Environ. Microbiol.">
        <title>Whole genome relationships among Francisella bacteria of diverse origin define new species and provide specific regions for detection.</title>
        <authorList>
            <person name="Challacombe J.F."/>
            <person name="Petersen J.M."/>
            <person name="Gallegos-Graves V."/>
            <person name="Hodge D."/>
            <person name="Pillai S."/>
            <person name="Kuske C.R."/>
        </authorList>
    </citation>
    <scope>NUCLEOTIDE SEQUENCE [LARGE SCALE GENOMIC DNA]</scope>
    <source>
        <strain evidence="2">TX07-7310</strain>
    </source>
</reference>
<evidence type="ECO:0000313" key="2">
    <source>
        <dbReference type="Proteomes" id="UP000184222"/>
    </source>
</evidence>
<organism evidence="1 2">
    <name type="scientific">Francisella uliginis</name>
    <dbReference type="NCBI Taxonomy" id="573570"/>
    <lineage>
        <taxon>Bacteria</taxon>
        <taxon>Pseudomonadati</taxon>
        <taxon>Pseudomonadota</taxon>
        <taxon>Gammaproteobacteria</taxon>
        <taxon>Thiotrichales</taxon>
        <taxon>Francisellaceae</taxon>
        <taxon>Francisella</taxon>
    </lineage>
</organism>
<dbReference type="AlphaFoldDB" id="A0A1L4BTN3"/>
<dbReference type="OrthoDB" id="6119047at2"/>
<protein>
    <submittedName>
        <fullName evidence="1">Uncharacterized protein</fullName>
    </submittedName>
</protein>
<sequence length="197" mass="22368">MDNLDAKVHYFDESLIKNSEDIAVITRIEADSFIINVDGVLYSAKKAFSCFIEPIEDDLVHIKYLKNQFYIFAVVERQNPVDEVNIKLPDKTSIKSREKLSFEAASISNISLEYDVVASKMLTAVDNMKIFAKSMYEQSDFKQIKSNQLLKEIADLEQSVIEDLRLIVKSHYNAQAKSINLVSDDDTNINAKSVSIC</sequence>
<dbReference type="Pfam" id="PF12059">
    <property type="entry name" value="DUF3540"/>
    <property type="match status" value="1"/>
</dbReference>
<dbReference type="KEGG" id="frx:F7310_07505"/>
<proteinExistence type="predicted"/>
<evidence type="ECO:0000313" key="1">
    <source>
        <dbReference type="EMBL" id="API87216.1"/>
    </source>
</evidence>
<keyword evidence="2" id="KW-1185">Reference proteome</keyword>
<dbReference type="STRING" id="573570.F7310_07505"/>
<dbReference type="Proteomes" id="UP000184222">
    <property type="component" value="Chromosome"/>
</dbReference>
<dbReference type="EMBL" id="CP016796">
    <property type="protein sequence ID" value="API87216.1"/>
    <property type="molecule type" value="Genomic_DNA"/>
</dbReference>
<gene>
    <name evidence="1" type="ORF">F7310_07505</name>
</gene>
<dbReference type="RefSeq" id="WP_072712940.1">
    <property type="nucleotide sequence ID" value="NZ_CP016796.1"/>
</dbReference>